<evidence type="ECO:0000259" key="4">
    <source>
        <dbReference type="PROSITE" id="PS50949"/>
    </source>
</evidence>
<keyword evidence="2" id="KW-0238">DNA-binding</keyword>
<dbReference type="FunFam" id="1.10.10.10:FF:000079">
    <property type="entry name" value="GntR family transcriptional regulator"/>
    <property type="match status" value="1"/>
</dbReference>
<dbReference type="EMBL" id="SEWF01000054">
    <property type="protein sequence ID" value="RYU93153.1"/>
    <property type="molecule type" value="Genomic_DNA"/>
</dbReference>
<protein>
    <submittedName>
        <fullName evidence="5">GntR family transcriptional regulator</fullName>
    </submittedName>
</protein>
<dbReference type="GO" id="GO:0003677">
    <property type="term" value="F:DNA binding"/>
    <property type="evidence" value="ECO:0007669"/>
    <property type="project" value="UniProtKB-KW"/>
</dbReference>
<dbReference type="AlphaFoldDB" id="A0A4Q5LUN7"/>
<dbReference type="SMART" id="SM00866">
    <property type="entry name" value="UTRA"/>
    <property type="match status" value="1"/>
</dbReference>
<proteinExistence type="predicted"/>
<comment type="caution">
    <text evidence="5">The sequence shown here is derived from an EMBL/GenBank/DDBJ whole genome shotgun (WGS) entry which is preliminary data.</text>
</comment>
<dbReference type="Pfam" id="PF07702">
    <property type="entry name" value="UTRA"/>
    <property type="match status" value="1"/>
</dbReference>
<dbReference type="PROSITE" id="PS50949">
    <property type="entry name" value="HTH_GNTR"/>
    <property type="match status" value="1"/>
</dbReference>
<dbReference type="SUPFAM" id="SSF46785">
    <property type="entry name" value="Winged helix' DNA-binding domain"/>
    <property type="match status" value="1"/>
</dbReference>
<keyword evidence="1" id="KW-0805">Transcription regulation</keyword>
<dbReference type="Pfam" id="PF00392">
    <property type="entry name" value="GntR"/>
    <property type="match status" value="1"/>
</dbReference>
<dbReference type="PANTHER" id="PTHR44846:SF1">
    <property type="entry name" value="MANNOSYL-D-GLYCERATE TRANSPORT_METABOLISM SYSTEM REPRESSOR MNGR-RELATED"/>
    <property type="match status" value="1"/>
</dbReference>
<dbReference type="RefSeq" id="WP_130023696.1">
    <property type="nucleotide sequence ID" value="NZ_SEWF01000054.1"/>
</dbReference>
<evidence type="ECO:0000313" key="5">
    <source>
        <dbReference type="EMBL" id="RYU93153.1"/>
    </source>
</evidence>
<dbReference type="InterPro" id="IPR036388">
    <property type="entry name" value="WH-like_DNA-bd_sf"/>
</dbReference>
<reference evidence="5 6" key="1">
    <citation type="submission" date="2019-02" db="EMBL/GenBank/DDBJ databases">
        <title>Bacterial novel species Emticicia sp. 17J42-9 isolated from soil.</title>
        <authorList>
            <person name="Jung H.-Y."/>
        </authorList>
    </citation>
    <scope>NUCLEOTIDE SEQUENCE [LARGE SCALE GENOMIC DNA]</scope>
    <source>
        <strain evidence="5 6">17J42-9</strain>
    </source>
</reference>
<accession>A0A4Q5LUN7</accession>
<dbReference type="InterPro" id="IPR011663">
    <property type="entry name" value="UTRA"/>
</dbReference>
<evidence type="ECO:0000256" key="2">
    <source>
        <dbReference type="ARBA" id="ARBA00023125"/>
    </source>
</evidence>
<dbReference type="OrthoDB" id="9815017at2"/>
<dbReference type="CDD" id="cd07377">
    <property type="entry name" value="WHTH_GntR"/>
    <property type="match status" value="1"/>
</dbReference>
<dbReference type="PANTHER" id="PTHR44846">
    <property type="entry name" value="MANNOSYL-D-GLYCERATE TRANSPORT/METABOLISM SYSTEM REPRESSOR MNGR-RELATED"/>
    <property type="match status" value="1"/>
</dbReference>
<keyword evidence="6" id="KW-1185">Reference proteome</keyword>
<dbReference type="SMART" id="SM00345">
    <property type="entry name" value="HTH_GNTR"/>
    <property type="match status" value="1"/>
</dbReference>
<sequence>MKIPLYRQIQAHLKEKITSGQYVEGSLLPSENDLCAEFSATRMTVRQALTELVKEGYITRQHGKGSIVASIRKSLGLLSLKGWTEVVGASDRHGTTSILQGPVLQTITEPIFKHLLHQEFHTEFVFLKRLRSVEEAPVILEETYIPNENITALTDEPLVDGSLFRTLFMRYQIDVNSMQQEVRAIAATKEIAGLLKAKVKSPILQILRRYGTSKEGFYLYSLIYCNTEKYAISSFN</sequence>
<dbReference type="Gene3D" id="1.10.10.10">
    <property type="entry name" value="Winged helix-like DNA-binding domain superfamily/Winged helix DNA-binding domain"/>
    <property type="match status" value="1"/>
</dbReference>
<dbReference type="GO" id="GO:0003700">
    <property type="term" value="F:DNA-binding transcription factor activity"/>
    <property type="evidence" value="ECO:0007669"/>
    <property type="project" value="InterPro"/>
</dbReference>
<evidence type="ECO:0000256" key="3">
    <source>
        <dbReference type="ARBA" id="ARBA00023163"/>
    </source>
</evidence>
<dbReference type="InterPro" id="IPR036390">
    <property type="entry name" value="WH_DNA-bd_sf"/>
</dbReference>
<dbReference type="Proteomes" id="UP000293162">
    <property type="component" value="Unassembled WGS sequence"/>
</dbReference>
<dbReference type="GO" id="GO:0045892">
    <property type="term" value="P:negative regulation of DNA-templated transcription"/>
    <property type="evidence" value="ECO:0007669"/>
    <property type="project" value="TreeGrafter"/>
</dbReference>
<name>A0A4Q5LUN7_9BACT</name>
<dbReference type="InterPro" id="IPR028978">
    <property type="entry name" value="Chorismate_lyase_/UTRA_dom_sf"/>
</dbReference>
<dbReference type="PRINTS" id="PR00035">
    <property type="entry name" value="HTHGNTR"/>
</dbReference>
<keyword evidence="3" id="KW-0804">Transcription</keyword>
<feature type="domain" description="HTH gntR-type" evidence="4">
    <location>
        <begin position="3"/>
        <end position="71"/>
    </location>
</feature>
<dbReference type="Gene3D" id="3.40.1410.10">
    <property type="entry name" value="Chorismate lyase-like"/>
    <property type="match status" value="1"/>
</dbReference>
<evidence type="ECO:0000313" key="6">
    <source>
        <dbReference type="Proteomes" id="UP000293162"/>
    </source>
</evidence>
<dbReference type="SUPFAM" id="SSF64288">
    <property type="entry name" value="Chorismate lyase-like"/>
    <property type="match status" value="1"/>
</dbReference>
<gene>
    <name evidence="5" type="ORF">EWM59_23485</name>
</gene>
<dbReference type="InterPro" id="IPR000524">
    <property type="entry name" value="Tscrpt_reg_HTH_GntR"/>
</dbReference>
<evidence type="ECO:0000256" key="1">
    <source>
        <dbReference type="ARBA" id="ARBA00023015"/>
    </source>
</evidence>
<dbReference type="InterPro" id="IPR050679">
    <property type="entry name" value="Bact_HTH_transcr_reg"/>
</dbReference>
<organism evidence="5 6">
    <name type="scientific">Emticicia agri</name>
    <dbReference type="NCBI Taxonomy" id="2492393"/>
    <lineage>
        <taxon>Bacteria</taxon>
        <taxon>Pseudomonadati</taxon>
        <taxon>Bacteroidota</taxon>
        <taxon>Cytophagia</taxon>
        <taxon>Cytophagales</taxon>
        <taxon>Leadbetterellaceae</taxon>
        <taxon>Emticicia</taxon>
    </lineage>
</organism>